<feature type="domain" description="Ig-like" evidence="2">
    <location>
        <begin position="259"/>
        <end position="340"/>
    </location>
</feature>
<dbReference type="OrthoDB" id="1488789at2"/>
<evidence type="ECO:0000256" key="1">
    <source>
        <dbReference type="SAM" id="SignalP"/>
    </source>
</evidence>
<dbReference type="eggNOG" id="COG3291">
    <property type="taxonomic scope" value="Bacteria"/>
</dbReference>
<keyword evidence="1" id="KW-0732">Signal</keyword>
<dbReference type="EMBL" id="AMZN01000063">
    <property type="protein sequence ID" value="ELR69988.1"/>
    <property type="molecule type" value="Genomic_DNA"/>
</dbReference>
<sequence>MRKIILIIYTLSLNLAVAQTNLFTPADGGTFETSASDGDIYSAVTSPSWELTRSTDYAYTGNYSLACAAPQGFLNNRSARTEDFDVFDDDYIYMLRMKVYVPSSSTISSGTIIKPGLKTGAVVFPNCGEPNYFEVGVDPYNTWFEITVNYPLSSTRGGSYYFNLWLTNSTNTGVFYIDDIEVLKYTPISDNSTVDLLNGNISLNPTGGMVGYDYEFQWSDGATSQNRTGLAPDNYTVLVNSEGFEFCQNQFTYDLTIPKPSVTNHTPNVCLNDQIRLTASSTVTGAEFSWYSQSSGGTLLGTGSEFQDVKSVAGTYTYYVQADVVNGSSFRTTVSVTVHPNPDVSMGDLDDFYYVSRSSVTLTGSPSGGTFTGPGVTGNIFNPSQAGLGVHTISYTYTDSEGCTGTATQIVEVVESDPLCRTAIPVDGTGQFAIDTYGGRIVYQNDATCAEDIDMMCISTEATPPIIDHIVATNAVSLSDNWDYSSYYTPKSGGLSASNNYEKGKKGKWRVDGSYTYNSKDIYRGKNYNTGTYNLNLFNWQHPDVNQRTGWIKTTTVEHYSPNGDALQERNALGIASVAKFGYNDAVPFLTAQNADHGSVRFESFEMLYSGVLEEGDNIGALEITPNNGHAGNKSLKLRSGDKFLYEKMAVPAINTSMLAKVWVKGTPSLNGLKFKAETEDGLTLIALASFQKISSSGAWSLYRAQVNLGSHQQFQVLVGNEGSTTIWIDDLRVQPADAQMSTYVYDPQNLRLLAVFDDQHYGMFYHYNAEGKLVRKQLETERGTQTLQETFYNLPSQE</sequence>
<accession>L8JP58</accession>
<evidence type="ECO:0000313" key="4">
    <source>
        <dbReference type="Proteomes" id="UP000011135"/>
    </source>
</evidence>
<dbReference type="AlphaFoldDB" id="L8JP58"/>
<dbReference type="Pfam" id="PF19081">
    <property type="entry name" value="Ig_7"/>
    <property type="match status" value="1"/>
</dbReference>
<dbReference type="InterPro" id="IPR044023">
    <property type="entry name" value="Ig_7"/>
</dbReference>
<dbReference type="eggNOG" id="COG3188">
    <property type="taxonomic scope" value="Bacteria"/>
</dbReference>
<protein>
    <recommendedName>
        <fullName evidence="2">Ig-like domain-containing protein</fullName>
    </recommendedName>
</protein>
<feature type="signal peptide" evidence="1">
    <location>
        <begin position="1"/>
        <end position="18"/>
    </location>
</feature>
<gene>
    <name evidence="3" type="ORF">C900_04432</name>
</gene>
<dbReference type="Proteomes" id="UP000011135">
    <property type="component" value="Unassembled WGS sequence"/>
</dbReference>
<dbReference type="STRING" id="1237149.C900_04432"/>
<evidence type="ECO:0000313" key="3">
    <source>
        <dbReference type="EMBL" id="ELR69988.1"/>
    </source>
</evidence>
<dbReference type="RefSeq" id="WP_009581614.1">
    <property type="nucleotide sequence ID" value="NZ_AMZN01000063.1"/>
</dbReference>
<evidence type="ECO:0000259" key="2">
    <source>
        <dbReference type="Pfam" id="PF19081"/>
    </source>
</evidence>
<comment type="caution">
    <text evidence="3">The sequence shown here is derived from an EMBL/GenBank/DDBJ whole genome shotgun (WGS) entry which is preliminary data.</text>
</comment>
<name>L8JP58_9BACT</name>
<dbReference type="Gene3D" id="2.60.120.260">
    <property type="entry name" value="Galactose-binding domain-like"/>
    <property type="match status" value="2"/>
</dbReference>
<dbReference type="PATRIC" id="fig|1237149.3.peg.3948"/>
<reference evidence="3 4" key="1">
    <citation type="submission" date="2012-12" db="EMBL/GenBank/DDBJ databases">
        <title>Genome assembly of Fulvivirga imtechensis AK7.</title>
        <authorList>
            <person name="Nupur N."/>
            <person name="Khatri I."/>
            <person name="Kumar R."/>
            <person name="Subramanian S."/>
            <person name="Pinnaka A."/>
        </authorList>
    </citation>
    <scope>NUCLEOTIDE SEQUENCE [LARGE SCALE GENOMIC DNA]</scope>
    <source>
        <strain evidence="3 4">AK7</strain>
    </source>
</reference>
<feature type="chain" id="PRO_5003993349" description="Ig-like domain-containing protein" evidence="1">
    <location>
        <begin position="19"/>
        <end position="799"/>
    </location>
</feature>
<organism evidence="3 4">
    <name type="scientific">Fulvivirga imtechensis AK7</name>
    <dbReference type="NCBI Taxonomy" id="1237149"/>
    <lineage>
        <taxon>Bacteria</taxon>
        <taxon>Pseudomonadati</taxon>
        <taxon>Bacteroidota</taxon>
        <taxon>Cytophagia</taxon>
        <taxon>Cytophagales</taxon>
        <taxon>Fulvivirgaceae</taxon>
        <taxon>Fulvivirga</taxon>
    </lineage>
</organism>
<proteinExistence type="predicted"/>
<keyword evidence="4" id="KW-1185">Reference proteome</keyword>